<dbReference type="PANTHER" id="PTHR43052:SF1">
    <property type="entry name" value="TRNA-5-TAURINOMETHYLURIDINE 2-SULFURTRANSFERASE"/>
    <property type="match status" value="1"/>
</dbReference>
<evidence type="ECO:0000256" key="8">
    <source>
        <dbReference type="ARBA" id="ARBA00023157"/>
    </source>
</evidence>
<dbReference type="Proteomes" id="UP000178401">
    <property type="component" value="Unassembled WGS sequence"/>
</dbReference>
<dbReference type="SUPFAM" id="SSF52402">
    <property type="entry name" value="Adenine nucleotide alpha hydrolases-like"/>
    <property type="match status" value="1"/>
</dbReference>
<feature type="non-terminal residue" evidence="12">
    <location>
        <position position="1"/>
    </location>
</feature>
<dbReference type="AlphaFoldDB" id="A0A1F7XN91"/>
<accession>A0A1F7XN91</accession>
<dbReference type="EMBL" id="MGFY01000017">
    <property type="protein sequence ID" value="OGM16532.1"/>
    <property type="molecule type" value="Genomic_DNA"/>
</dbReference>
<dbReference type="InterPro" id="IPR004506">
    <property type="entry name" value="MnmA-like"/>
</dbReference>
<organism evidence="12 13">
    <name type="scientific">Candidatus Woesebacteria bacterium RBG_19FT_COMBO_37_29</name>
    <dbReference type="NCBI Taxonomy" id="1802486"/>
    <lineage>
        <taxon>Bacteria</taxon>
        <taxon>Candidatus Woeseibacteriota</taxon>
    </lineage>
</organism>
<dbReference type="GO" id="GO:0000049">
    <property type="term" value="F:tRNA binding"/>
    <property type="evidence" value="ECO:0007669"/>
    <property type="project" value="UniProtKB-KW"/>
</dbReference>
<comment type="caution">
    <text evidence="12">The sequence shown here is derived from an EMBL/GenBank/DDBJ whole genome shotgun (WGS) entry which is preliminary data.</text>
</comment>
<dbReference type="Gene3D" id="2.40.30.10">
    <property type="entry name" value="Translation factors"/>
    <property type="match status" value="1"/>
</dbReference>
<dbReference type="GO" id="GO:0103016">
    <property type="term" value="F:tRNA-uridine 2-sulfurtransferase activity"/>
    <property type="evidence" value="ECO:0007669"/>
    <property type="project" value="UniProtKB-EC"/>
</dbReference>
<keyword evidence="8" id="KW-1015">Disulfide bond</keyword>
<reference evidence="12 13" key="1">
    <citation type="journal article" date="2016" name="Nat. Commun.">
        <title>Thousands of microbial genomes shed light on interconnected biogeochemical processes in an aquifer system.</title>
        <authorList>
            <person name="Anantharaman K."/>
            <person name="Brown C.T."/>
            <person name="Hug L.A."/>
            <person name="Sharon I."/>
            <person name="Castelle C.J."/>
            <person name="Probst A.J."/>
            <person name="Thomas B.C."/>
            <person name="Singh A."/>
            <person name="Wilkins M.J."/>
            <person name="Karaoz U."/>
            <person name="Brodie E.L."/>
            <person name="Williams K.H."/>
            <person name="Hubbard S.S."/>
            <person name="Banfield J.F."/>
        </authorList>
    </citation>
    <scope>NUCLEOTIDE SEQUENCE [LARGE SCALE GENOMIC DNA]</scope>
</reference>
<dbReference type="CDD" id="cd01998">
    <property type="entry name" value="MnmA_TRMU-like"/>
    <property type="match status" value="1"/>
</dbReference>
<dbReference type="InterPro" id="IPR023382">
    <property type="entry name" value="MnmA-like_central_sf"/>
</dbReference>
<dbReference type="GO" id="GO:0008033">
    <property type="term" value="P:tRNA processing"/>
    <property type="evidence" value="ECO:0007669"/>
    <property type="project" value="UniProtKB-KW"/>
</dbReference>
<evidence type="ECO:0000256" key="9">
    <source>
        <dbReference type="ARBA" id="ARBA00051542"/>
    </source>
</evidence>
<keyword evidence="6" id="KW-0067">ATP-binding</keyword>
<keyword evidence="3" id="KW-0808">Transferase</keyword>
<dbReference type="Pfam" id="PF03054">
    <property type="entry name" value="tRNA_Me_trans"/>
    <property type="match status" value="1"/>
</dbReference>
<name>A0A1F7XN91_9BACT</name>
<evidence type="ECO:0000259" key="11">
    <source>
        <dbReference type="Pfam" id="PF20259"/>
    </source>
</evidence>
<dbReference type="NCBIfam" id="NF001138">
    <property type="entry name" value="PRK00143.1"/>
    <property type="match status" value="1"/>
</dbReference>
<dbReference type="Pfam" id="PF20258">
    <property type="entry name" value="tRNA_Me_trans_C"/>
    <property type="match status" value="1"/>
</dbReference>
<protein>
    <recommendedName>
        <fullName evidence="1">tRNA-uridine 2-sulfurtransferase</fullName>
        <ecNumber evidence="1">2.8.1.13</ecNumber>
    </recommendedName>
</protein>
<comment type="catalytic activity">
    <reaction evidence="9">
        <text>S-sulfanyl-L-cysteinyl-[protein] + uridine(34) in tRNA + AH2 + ATP = 2-thiouridine(34) in tRNA + L-cysteinyl-[protein] + A + AMP + diphosphate + H(+)</text>
        <dbReference type="Rhea" id="RHEA:47032"/>
        <dbReference type="Rhea" id="RHEA-COMP:10131"/>
        <dbReference type="Rhea" id="RHEA-COMP:11726"/>
        <dbReference type="Rhea" id="RHEA-COMP:11727"/>
        <dbReference type="Rhea" id="RHEA-COMP:11728"/>
        <dbReference type="ChEBI" id="CHEBI:13193"/>
        <dbReference type="ChEBI" id="CHEBI:15378"/>
        <dbReference type="ChEBI" id="CHEBI:17499"/>
        <dbReference type="ChEBI" id="CHEBI:29950"/>
        <dbReference type="ChEBI" id="CHEBI:30616"/>
        <dbReference type="ChEBI" id="CHEBI:33019"/>
        <dbReference type="ChEBI" id="CHEBI:61963"/>
        <dbReference type="ChEBI" id="CHEBI:65315"/>
        <dbReference type="ChEBI" id="CHEBI:87170"/>
        <dbReference type="ChEBI" id="CHEBI:456215"/>
        <dbReference type="EC" id="2.8.1.13"/>
    </reaction>
</comment>
<dbReference type="Pfam" id="PF20259">
    <property type="entry name" value="tRNA_Me_trans_M"/>
    <property type="match status" value="1"/>
</dbReference>
<evidence type="ECO:0000256" key="2">
    <source>
        <dbReference type="ARBA" id="ARBA00022555"/>
    </source>
</evidence>
<dbReference type="GO" id="GO:0005524">
    <property type="term" value="F:ATP binding"/>
    <property type="evidence" value="ECO:0007669"/>
    <property type="project" value="UniProtKB-KW"/>
</dbReference>
<evidence type="ECO:0000256" key="4">
    <source>
        <dbReference type="ARBA" id="ARBA00022694"/>
    </source>
</evidence>
<dbReference type="Gene3D" id="2.30.30.280">
    <property type="entry name" value="Adenine nucleotide alpha hydrolases-like domains"/>
    <property type="match status" value="1"/>
</dbReference>
<evidence type="ECO:0000256" key="1">
    <source>
        <dbReference type="ARBA" id="ARBA00011949"/>
    </source>
</evidence>
<evidence type="ECO:0000313" key="12">
    <source>
        <dbReference type="EMBL" id="OGM16532.1"/>
    </source>
</evidence>
<sequence>DLTAFYLKIWLQDEFSFLGDCPWEEDLKFVKAVCKQNNIPLEILSLQNEYWDSVVTYTIAEIKEGRTPNPDMFCNSLIKFGQFYEKIDSSFDKVASGHYAKVFYDDKSKKFLLKQSPDPIKDQTYFLAYLTQQQLSRAYFPIGEYDKKQIRKMAESFNLPNKNRKDSQGICFLGQVKFNEFVKHHLGEMVGDIIEADTNKKLGRHNGYYFYTIGQRSGLKLSGGPWFVVGKDVKQNIIYVSRENKLLREKNEFSVGKHNWISGSAPTKKNLKVKIRHGAKSFKCNVNFSDHGTVVVKLEEADSGIAPGQFAVFYYDDLCLGGGVIL</sequence>
<evidence type="ECO:0000256" key="3">
    <source>
        <dbReference type="ARBA" id="ARBA00022679"/>
    </source>
</evidence>
<dbReference type="InterPro" id="IPR014729">
    <property type="entry name" value="Rossmann-like_a/b/a_fold"/>
</dbReference>
<keyword evidence="2" id="KW-0820">tRNA-binding</keyword>
<dbReference type="InterPro" id="IPR046884">
    <property type="entry name" value="MnmA-like_central"/>
</dbReference>
<dbReference type="NCBIfam" id="TIGR00420">
    <property type="entry name" value="trmU"/>
    <property type="match status" value="1"/>
</dbReference>
<evidence type="ECO:0000256" key="7">
    <source>
        <dbReference type="ARBA" id="ARBA00022884"/>
    </source>
</evidence>
<dbReference type="InterPro" id="IPR046885">
    <property type="entry name" value="MnmA-like_C"/>
</dbReference>
<gene>
    <name evidence="12" type="ORF">A2V55_01930</name>
</gene>
<keyword evidence="7" id="KW-0694">RNA-binding</keyword>
<dbReference type="FunFam" id="2.30.30.280:FF:000001">
    <property type="entry name" value="tRNA-specific 2-thiouridylase MnmA"/>
    <property type="match status" value="1"/>
</dbReference>
<proteinExistence type="predicted"/>
<feature type="domain" description="tRNA-specific 2-thiouridylase MnmA-like central" evidence="11">
    <location>
        <begin position="180"/>
        <end position="242"/>
    </location>
</feature>
<dbReference type="InterPro" id="IPR051305">
    <property type="entry name" value="tRNA_2-thiouridylase_MnmA"/>
</dbReference>
<keyword evidence="4" id="KW-0819">tRNA processing</keyword>
<evidence type="ECO:0000256" key="6">
    <source>
        <dbReference type="ARBA" id="ARBA00022840"/>
    </source>
</evidence>
<dbReference type="Gene3D" id="3.40.50.620">
    <property type="entry name" value="HUPs"/>
    <property type="match status" value="1"/>
</dbReference>
<feature type="domain" description="tRNA-specific 2-thiouridylase MnmA-like C-terminal" evidence="10">
    <location>
        <begin position="251"/>
        <end position="325"/>
    </location>
</feature>
<evidence type="ECO:0000259" key="10">
    <source>
        <dbReference type="Pfam" id="PF20258"/>
    </source>
</evidence>
<dbReference type="EC" id="2.8.1.13" evidence="1"/>
<evidence type="ECO:0000313" key="13">
    <source>
        <dbReference type="Proteomes" id="UP000178401"/>
    </source>
</evidence>
<dbReference type="PANTHER" id="PTHR43052">
    <property type="match status" value="1"/>
</dbReference>
<keyword evidence="5" id="KW-0547">Nucleotide-binding</keyword>
<evidence type="ECO:0000256" key="5">
    <source>
        <dbReference type="ARBA" id="ARBA00022741"/>
    </source>
</evidence>